<keyword evidence="1" id="KW-1133">Transmembrane helix</keyword>
<protein>
    <submittedName>
        <fullName evidence="2">Uncharacterized protein</fullName>
    </submittedName>
</protein>
<evidence type="ECO:0000313" key="2">
    <source>
        <dbReference type="EMBL" id="CAH1597600.1"/>
    </source>
</evidence>
<organism evidence="2 3">
    <name type="scientific">Vibrio jasicida</name>
    <dbReference type="NCBI Taxonomy" id="766224"/>
    <lineage>
        <taxon>Bacteria</taxon>
        <taxon>Pseudomonadati</taxon>
        <taxon>Pseudomonadota</taxon>
        <taxon>Gammaproteobacteria</taxon>
        <taxon>Vibrionales</taxon>
        <taxon>Vibrionaceae</taxon>
        <taxon>Vibrio</taxon>
    </lineage>
</organism>
<name>A0AAU9QRD5_9VIBR</name>
<proteinExistence type="predicted"/>
<evidence type="ECO:0000313" key="3">
    <source>
        <dbReference type="Proteomes" id="UP001295462"/>
    </source>
</evidence>
<dbReference type="Proteomes" id="UP001295462">
    <property type="component" value="Unassembled WGS sequence"/>
</dbReference>
<evidence type="ECO:0000256" key="1">
    <source>
        <dbReference type="SAM" id="Phobius"/>
    </source>
</evidence>
<dbReference type="EMBL" id="CAKMUD010000086">
    <property type="protein sequence ID" value="CAH1597600.1"/>
    <property type="molecule type" value="Genomic_DNA"/>
</dbReference>
<keyword evidence="1" id="KW-0472">Membrane</keyword>
<feature type="transmembrane region" description="Helical" evidence="1">
    <location>
        <begin position="21"/>
        <end position="38"/>
    </location>
</feature>
<keyword evidence="1" id="KW-0812">Transmembrane</keyword>
<sequence length="56" mass="6538">MFILDKGYVSFLKLNSFESKLKSVLLYIISLYSYNIFYTDFTCLAYPNNAISLTIH</sequence>
<dbReference type="AlphaFoldDB" id="A0AAU9QRD5"/>
<reference evidence="2" key="1">
    <citation type="submission" date="2022-01" db="EMBL/GenBank/DDBJ databases">
        <authorList>
            <person name="Lagorce A."/>
        </authorList>
    </citation>
    <scope>NUCLEOTIDE SEQUENCE</scope>
    <source>
        <strain evidence="2">Th15_F1_A12</strain>
    </source>
</reference>
<accession>A0AAU9QRD5</accession>
<comment type="caution">
    <text evidence="2">The sequence shown here is derived from an EMBL/GenBank/DDBJ whole genome shotgun (WGS) entry which is preliminary data.</text>
</comment>
<gene>
    <name evidence="2" type="ORF">THF1A12_320115</name>
</gene>